<dbReference type="Proteomes" id="UP000321927">
    <property type="component" value="Unassembled WGS sequence"/>
</dbReference>
<dbReference type="RefSeq" id="WP_086500894.1">
    <property type="nucleotide sequence ID" value="NZ_MSSV01000006.1"/>
</dbReference>
<sequence>MIDIFKHPIFIFAFLAFWINQFLENSLGIFVPIYHAYGDDLMALPVVYGICLQLMRWIHPLYSELTFSKKQLIIGLVYFSVVFELFLPNYSNAYSADPLDVLCYIIGTWVFYQFMNKPAPQARKSQEL</sequence>
<dbReference type="OrthoDB" id="1447802at2"/>
<organism evidence="2 4">
    <name type="scientific">Algoriphagus ratkowskyi</name>
    <dbReference type="NCBI Taxonomy" id="57028"/>
    <lineage>
        <taxon>Bacteria</taxon>
        <taxon>Pseudomonadati</taxon>
        <taxon>Bacteroidota</taxon>
        <taxon>Cytophagia</taxon>
        <taxon>Cytophagales</taxon>
        <taxon>Cyclobacteriaceae</taxon>
        <taxon>Algoriphagus</taxon>
    </lineage>
</organism>
<reference evidence="3 5" key="2">
    <citation type="submission" date="2019-08" db="EMBL/GenBank/DDBJ databases">
        <title>Genome of Algoriphagus ratkowskyi IC026.</title>
        <authorList>
            <person name="Bowman J.P."/>
        </authorList>
    </citation>
    <scope>NUCLEOTIDE SEQUENCE [LARGE SCALE GENOMIC DNA]</scope>
    <source>
        <strain evidence="3 5">IC026</strain>
    </source>
</reference>
<reference evidence="2 4" key="1">
    <citation type="submission" date="2018-06" db="EMBL/GenBank/DDBJ databases">
        <title>Genomic Encyclopedia of Archaeal and Bacterial Type Strains, Phase II (KMG-II): from individual species to whole genera.</title>
        <authorList>
            <person name="Goeker M."/>
        </authorList>
    </citation>
    <scope>NUCLEOTIDE SEQUENCE [LARGE SCALE GENOMIC DNA]</scope>
    <source>
        <strain evidence="2 4">DSM 22686</strain>
    </source>
</reference>
<dbReference type="AlphaFoldDB" id="A0A2W7RE31"/>
<feature type="transmembrane region" description="Helical" evidence="1">
    <location>
        <begin position="9"/>
        <end position="35"/>
    </location>
</feature>
<evidence type="ECO:0000313" key="3">
    <source>
        <dbReference type="EMBL" id="TXD77741.1"/>
    </source>
</evidence>
<feature type="transmembrane region" description="Helical" evidence="1">
    <location>
        <begin position="71"/>
        <end position="87"/>
    </location>
</feature>
<dbReference type="Proteomes" id="UP000249115">
    <property type="component" value="Unassembled WGS sequence"/>
</dbReference>
<feature type="transmembrane region" description="Helical" evidence="1">
    <location>
        <begin position="41"/>
        <end position="59"/>
    </location>
</feature>
<gene>
    <name evidence="3" type="ORF">ESW18_10225</name>
    <name evidence="2" type="ORF">LV84_01599</name>
</gene>
<comment type="caution">
    <text evidence="2">The sequence shown here is derived from an EMBL/GenBank/DDBJ whole genome shotgun (WGS) entry which is preliminary data.</text>
</comment>
<evidence type="ECO:0000313" key="5">
    <source>
        <dbReference type="Proteomes" id="UP000321927"/>
    </source>
</evidence>
<keyword evidence="5" id="KW-1185">Reference proteome</keyword>
<protein>
    <submittedName>
        <fullName evidence="3">Magnesium citrate secondary transporter</fullName>
    </submittedName>
</protein>
<evidence type="ECO:0000256" key="1">
    <source>
        <dbReference type="SAM" id="Phobius"/>
    </source>
</evidence>
<keyword evidence="1" id="KW-0472">Membrane</keyword>
<evidence type="ECO:0000313" key="4">
    <source>
        <dbReference type="Proteomes" id="UP000249115"/>
    </source>
</evidence>
<accession>A0A2W7RE31</accession>
<dbReference type="EMBL" id="VORV01000006">
    <property type="protein sequence ID" value="TXD77741.1"/>
    <property type="molecule type" value="Genomic_DNA"/>
</dbReference>
<keyword evidence="1" id="KW-1133">Transmembrane helix</keyword>
<proteinExistence type="predicted"/>
<keyword evidence="1" id="KW-0812">Transmembrane</keyword>
<name>A0A2W7RE31_9BACT</name>
<evidence type="ECO:0000313" key="2">
    <source>
        <dbReference type="EMBL" id="PZX58391.1"/>
    </source>
</evidence>
<dbReference type="EMBL" id="QKZU01000005">
    <property type="protein sequence ID" value="PZX58391.1"/>
    <property type="molecule type" value="Genomic_DNA"/>
</dbReference>